<proteinExistence type="predicted"/>
<evidence type="ECO:0000256" key="4">
    <source>
        <dbReference type="ARBA" id="ARBA00022984"/>
    </source>
</evidence>
<reference evidence="8 9" key="1">
    <citation type="submission" date="2017-10" db="EMBL/GenBank/DDBJ databases">
        <title>Effective Description of Clostridium neonatale sp. nov. linked to necrotizing enterocolitis in neonates and a clarification of species assignable to the genus Clostridium (Prazmowski 1880) emend. Lawson and Rainey 2016.</title>
        <authorList>
            <person name="Bernard K."/>
            <person name="Burdz T."/>
            <person name="Wiebe D."/>
            <person name="Balcewich B."/>
            <person name="Alfa M."/>
            <person name="Bernier A.-M."/>
        </authorList>
    </citation>
    <scope>NUCLEOTIDE SEQUENCE [LARGE SCALE GENOMIC DNA]</scope>
    <source>
        <strain evidence="8 9">LCDC99A005</strain>
    </source>
</reference>
<dbReference type="PANTHER" id="PTHR30582">
    <property type="entry name" value="L,D-TRANSPEPTIDASE"/>
    <property type="match status" value="1"/>
</dbReference>
<dbReference type="InterPro" id="IPR050979">
    <property type="entry name" value="LD-transpeptidase"/>
</dbReference>
<dbReference type="STRING" id="137838.GCA_001458595_02479"/>
<evidence type="ECO:0000256" key="5">
    <source>
        <dbReference type="ARBA" id="ARBA00023316"/>
    </source>
</evidence>
<keyword evidence="4 6" id="KW-0573">Peptidoglycan synthesis</keyword>
<dbReference type="Gene3D" id="3.10.20.800">
    <property type="match status" value="1"/>
</dbReference>
<evidence type="ECO:0000256" key="2">
    <source>
        <dbReference type="ARBA" id="ARBA00022679"/>
    </source>
</evidence>
<dbReference type="Pfam" id="PF03734">
    <property type="entry name" value="YkuD"/>
    <property type="match status" value="1"/>
</dbReference>
<dbReference type="GO" id="GO:0018104">
    <property type="term" value="P:peptidoglycan-protein cross-linking"/>
    <property type="evidence" value="ECO:0007669"/>
    <property type="project" value="TreeGrafter"/>
</dbReference>
<comment type="caution">
    <text evidence="8">The sequence shown here is derived from an EMBL/GenBank/DDBJ whole genome shotgun (WGS) entry which is preliminary data.</text>
</comment>
<dbReference type="EMBL" id="PDCJ01000001">
    <property type="protein sequence ID" value="PEG31097.1"/>
    <property type="molecule type" value="Genomic_DNA"/>
</dbReference>
<dbReference type="InterPro" id="IPR038054">
    <property type="entry name" value="LD_TPept-like_central_sf"/>
</dbReference>
<keyword evidence="5 6" id="KW-0961">Cell wall biogenesis/degradation</keyword>
<evidence type="ECO:0000313" key="9">
    <source>
        <dbReference type="Proteomes" id="UP000220840"/>
    </source>
</evidence>
<evidence type="ECO:0000259" key="7">
    <source>
        <dbReference type="PROSITE" id="PS52029"/>
    </source>
</evidence>
<evidence type="ECO:0000256" key="3">
    <source>
        <dbReference type="ARBA" id="ARBA00022960"/>
    </source>
</evidence>
<dbReference type="OrthoDB" id="3176960at2"/>
<dbReference type="InterPro" id="IPR038063">
    <property type="entry name" value="Transpep_catalytic_dom"/>
</dbReference>
<protein>
    <recommendedName>
        <fullName evidence="7">L,D-TPase catalytic domain-containing protein</fullName>
    </recommendedName>
</protein>
<comment type="pathway">
    <text evidence="1 6">Cell wall biogenesis; peptidoglycan biosynthesis.</text>
</comment>
<dbReference type="PANTHER" id="PTHR30582:SF33">
    <property type="entry name" value="EXPORTED PROTEIN"/>
    <property type="match status" value="1"/>
</dbReference>
<dbReference type="GO" id="GO:0016740">
    <property type="term" value="F:transferase activity"/>
    <property type="evidence" value="ECO:0007669"/>
    <property type="project" value="UniProtKB-KW"/>
</dbReference>
<feature type="active site" description="Nucleophile" evidence="6">
    <location>
        <position position="388"/>
    </location>
</feature>
<dbReference type="CDD" id="cd16913">
    <property type="entry name" value="YkuD_like"/>
    <property type="match status" value="1"/>
</dbReference>
<dbReference type="PROSITE" id="PS52029">
    <property type="entry name" value="LD_TPASE"/>
    <property type="match status" value="1"/>
</dbReference>
<evidence type="ECO:0000256" key="1">
    <source>
        <dbReference type="ARBA" id="ARBA00004752"/>
    </source>
</evidence>
<organism evidence="8 9">
    <name type="scientific">Clostridium neonatale</name>
    <dbReference type="NCBI Taxonomy" id="137838"/>
    <lineage>
        <taxon>Bacteria</taxon>
        <taxon>Bacillati</taxon>
        <taxon>Bacillota</taxon>
        <taxon>Clostridia</taxon>
        <taxon>Eubacteriales</taxon>
        <taxon>Clostridiaceae</taxon>
        <taxon>Clostridium</taxon>
    </lineage>
</organism>
<keyword evidence="3 6" id="KW-0133">Cell shape</keyword>
<feature type="domain" description="L,D-TPase catalytic" evidence="7">
    <location>
        <begin position="291"/>
        <end position="412"/>
    </location>
</feature>
<evidence type="ECO:0000313" key="8">
    <source>
        <dbReference type="EMBL" id="PEG31097.1"/>
    </source>
</evidence>
<dbReference type="GO" id="GO:0005576">
    <property type="term" value="C:extracellular region"/>
    <property type="evidence" value="ECO:0007669"/>
    <property type="project" value="TreeGrafter"/>
</dbReference>
<dbReference type="RefSeq" id="WP_058295260.1">
    <property type="nucleotide sequence ID" value="NZ_LN890328.1"/>
</dbReference>
<dbReference type="GO" id="GO:0071555">
    <property type="term" value="P:cell wall organization"/>
    <property type="evidence" value="ECO:0007669"/>
    <property type="project" value="UniProtKB-UniRule"/>
</dbReference>
<dbReference type="GO" id="GO:0008360">
    <property type="term" value="P:regulation of cell shape"/>
    <property type="evidence" value="ECO:0007669"/>
    <property type="project" value="UniProtKB-UniRule"/>
</dbReference>
<dbReference type="UniPathway" id="UPA00219"/>
<evidence type="ECO:0000256" key="6">
    <source>
        <dbReference type="PROSITE-ProRule" id="PRU01373"/>
    </source>
</evidence>
<dbReference type="SUPFAM" id="SSF143985">
    <property type="entry name" value="L,D-transpeptidase pre-catalytic domain-like"/>
    <property type="match status" value="1"/>
</dbReference>
<dbReference type="SUPFAM" id="SSF141523">
    <property type="entry name" value="L,D-transpeptidase catalytic domain-like"/>
    <property type="match status" value="1"/>
</dbReference>
<dbReference type="InterPro" id="IPR005490">
    <property type="entry name" value="LD_TPept_cat_dom"/>
</dbReference>
<dbReference type="InterPro" id="IPR022029">
    <property type="entry name" value="YoaR-like_PG-bd"/>
</dbReference>
<dbReference type="Pfam" id="PF12229">
    <property type="entry name" value="PG_binding_4"/>
    <property type="match status" value="1"/>
</dbReference>
<dbReference type="AlphaFoldDB" id="A0A2A7MHU1"/>
<dbReference type="Gene3D" id="2.40.440.10">
    <property type="entry name" value="L,D-transpeptidase catalytic domain-like"/>
    <property type="match status" value="1"/>
</dbReference>
<dbReference type="Proteomes" id="UP000220840">
    <property type="component" value="Unassembled WGS sequence"/>
</dbReference>
<feature type="active site" description="Proton donor/acceptor" evidence="6">
    <location>
        <position position="367"/>
    </location>
</feature>
<keyword evidence="9" id="KW-1185">Reference proteome</keyword>
<gene>
    <name evidence="8" type="ORF">CQ394_05060</name>
</gene>
<name>A0A2A7MHU1_9CLOT</name>
<accession>A0A2A7MHU1</accession>
<keyword evidence="2" id="KW-0808">Transferase</keyword>
<sequence>MTYESFKSSKIFKSLMIFSCTLFIVCFALTSKGTIALAKTLDSTNFEDYTLTLEERGDYKEKLVGSDFNLKFDEENKVAYFNENLLKECVNNLNCVNQKVLIKAQNARFEYENNKYVIVKEVQGNEVVKDYLYEKIVNAIKNGDKTLNLEEEGCYILPTLTSDSESMKSTLALLNKYASTKITYNFAGKTKYVDGSVIKDWISVDGNNNVTINESRVKGFVDYMAYIYSTELGKTIVVSGGSNGNNNSWSIDSAAETKALIDHIKYGEVLSKHPAYKQNASGSYFSNVGNTFVEVDITKQHIWYYKNGYLVTQGDIVTGNLSVSGCATPTGVYSLNFKQRDTKLIGQDYESPVSYWMPFIGNSIGLHDASWRWQFGGEIYKTNGSHGCVNLPYNVAQTIYDNISPGTKILVHY</sequence>
<dbReference type="GO" id="GO:0071972">
    <property type="term" value="F:peptidoglycan L,D-transpeptidase activity"/>
    <property type="evidence" value="ECO:0007669"/>
    <property type="project" value="TreeGrafter"/>
</dbReference>